<evidence type="ECO:0000313" key="8">
    <source>
        <dbReference type="EMBL" id="CAH0549214.1"/>
    </source>
</evidence>
<dbReference type="InterPro" id="IPR013087">
    <property type="entry name" value="Znf_C2H2_type"/>
</dbReference>
<keyword evidence="3 5" id="KW-0863">Zinc-finger</keyword>
<dbReference type="GO" id="GO:0045944">
    <property type="term" value="P:positive regulation of transcription by RNA polymerase II"/>
    <property type="evidence" value="ECO:0007669"/>
    <property type="project" value="TreeGrafter"/>
</dbReference>
<dbReference type="GO" id="GO:0005634">
    <property type="term" value="C:nucleus"/>
    <property type="evidence" value="ECO:0007669"/>
    <property type="project" value="TreeGrafter"/>
</dbReference>
<dbReference type="PANTHER" id="PTHR24403:SF109">
    <property type="entry name" value="ZINC FINGER PROTEIN 845-LIKE"/>
    <property type="match status" value="1"/>
</dbReference>
<dbReference type="InterPro" id="IPR036236">
    <property type="entry name" value="Znf_C2H2_sf"/>
</dbReference>
<dbReference type="PROSITE" id="PS50157">
    <property type="entry name" value="ZINC_FINGER_C2H2_2"/>
    <property type="match status" value="2"/>
</dbReference>
<evidence type="ECO:0000256" key="2">
    <source>
        <dbReference type="ARBA" id="ARBA00022737"/>
    </source>
</evidence>
<name>A0A9P0FDA3_BRAAE</name>
<gene>
    <name evidence="8" type="ORF">MELIAE_LOCUS2427</name>
</gene>
<dbReference type="Gene3D" id="3.30.160.60">
    <property type="entry name" value="Classic Zinc Finger"/>
    <property type="match status" value="3"/>
</dbReference>
<keyword evidence="9" id="KW-1185">Reference proteome</keyword>
<dbReference type="PANTHER" id="PTHR24403">
    <property type="entry name" value="ZINC FINGER PROTEIN"/>
    <property type="match status" value="1"/>
</dbReference>
<protein>
    <recommendedName>
        <fullName evidence="7">C2H2-type domain-containing protein</fullName>
    </recommendedName>
</protein>
<feature type="domain" description="C2H2-type" evidence="7">
    <location>
        <begin position="225"/>
        <end position="252"/>
    </location>
</feature>
<evidence type="ECO:0000313" key="9">
    <source>
        <dbReference type="Proteomes" id="UP001154078"/>
    </source>
</evidence>
<dbReference type="Pfam" id="PF00096">
    <property type="entry name" value="zf-C2H2"/>
    <property type="match status" value="1"/>
</dbReference>
<accession>A0A9P0FDA3</accession>
<proteinExistence type="predicted"/>
<keyword evidence="2" id="KW-0677">Repeat</keyword>
<dbReference type="GO" id="GO:0008270">
    <property type="term" value="F:zinc ion binding"/>
    <property type="evidence" value="ECO:0007669"/>
    <property type="project" value="UniProtKB-KW"/>
</dbReference>
<evidence type="ECO:0000259" key="7">
    <source>
        <dbReference type="PROSITE" id="PS50157"/>
    </source>
</evidence>
<organism evidence="8 9">
    <name type="scientific">Brassicogethes aeneus</name>
    <name type="common">Rape pollen beetle</name>
    <name type="synonym">Meligethes aeneus</name>
    <dbReference type="NCBI Taxonomy" id="1431903"/>
    <lineage>
        <taxon>Eukaryota</taxon>
        <taxon>Metazoa</taxon>
        <taxon>Ecdysozoa</taxon>
        <taxon>Arthropoda</taxon>
        <taxon>Hexapoda</taxon>
        <taxon>Insecta</taxon>
        <taxon>Pterygota</taxon>
        <taxon>Neoptera</taxon>
        <taxon>Endopterygota</taxon>
        <taxon>Coleoptera</taxon>
        <taxon>Polyphaga</taxon>
        <taxon>Cucujiformia</taxon>
        <taxon>Nitidulidae</taxon>
        <taxon>Meligethinae</taxon>
        <taxon>Brassicogethes</taxon>
    </lineage>
</organism>
<evidence type="ECO:0000256" key="6">
    <source>
        <dbReference type="SAM" id="MobiDB-lite"/>
    </source>
</evidence>
<sequence length="313" mass="37119">MEQIVIKKEPEGLLEHSEGSGKVTKQEIKEELDYCDNSMNCDELGVKEESETSSNEGVEQFEMKFEAEDEKFLDKGRDSDDLSKEILEKSCEKLFECDLCDKKYQRRNNLNDHVKYVHGKHALNKLKCDHCDYVTVRKNSFKMHLKIHDKKTHLKCNFCEYTAAHLIYLNAHILRKHKLENKGDNKIKITSKIYTCTKCSYSNVRKSNYDNHIKICLNLKNVKWYKCHLCHYKSIQKSSLKNHIIRHNKIKELNCSFCKYHCFRKPTLDYHILTTHSDLLNESNKHLITSKTHCCQHCNYKTIYENHFKNHNH</sequence>
<feature type="domain" description="C2H2-type" evidence="7">
    <location>
        <begin position="95"/>
        <end position="118"/>
    </location>
</feature>
<dbReference type="SMART" id="SM00355">
    <property type="entry name" value="ZnF_C2H2"/>
    <property type="match status" value="6"/>
</dbReference>
<evidence type="ECO:0000256" key="5">
    <source>
        <dbReference type="PROSITE-ProRule" id="PRU00042"/>
    </source>
</evidence>
<keyword evidence="4" id="KW-0862">Zinc</keyword>
<dbReference type="SUPFAM" id="SSF57667">
    <property type="entry name" value="beta-beta-alpha zinc fingers"/>
    <property type="match status" value="3"/>
</dbReference>
<dbReference type="PROSITE" id="PS00028">
    <property type="entry name" value="ZINC_FINGER_C2H2_1"/>
    <property type="match status" value="1"/>
</dbReference>
<dbReference type="InterPro" id="IPR050688">
    <property type="entry name" value="Zinc_finger/UBP_domain"/>
</dbReference>
<dbReference type="Proteomes" id="UP001154078">
    <property type="component" value="Chromosome 11"/>
</dbReference>
<dbReference type="AlphaFoldDB" id="A0A9P0FDA3"/>
<dbReference type="EMBL" id="OV121142">
    <property type="protein sequence ID" value="CAH0549214.1"/>
    <property type="molecule type" value="Genomic_DNA"/>
</dbReference>
<reference evidence="8" key="1">
    <citation type="submission" date="2021-12" db="EMBL/GenBank/DDBJ databases">
        <authorList>
            <person name="King R."/>
        </authorList>
    </citation>
    <scope>NUCLEOTIDE SEQUENCE</scope>
</reference>
<keyword evidence="1" id="KW-0479">Metal-binding</keyword>
<evidence type="ECO:0000256" key="3">
    <source>
        <dbReference type="ARBA" id="ARBA00022771"/>
    </source>
</evidence>
<evidence type="ECO:0000256" key="4">
    <source>
        <dbReference type="ARBA" id="ARBA00022833"/>
    </source>
</evidence>
<feature type="region of interest" description="Disordered" evidence="6">
    <location>
        <begin position="1"/>
        <end position="25"/>
    </location>
</feature>
<dbReference type="OrthoDB" id="3561125at2759"/>
<evidence type="ECO:0000256" key="1">
    <source>
        <dbReference type="ARBA" id="ARBA00022723"/>
    </source>
</evidence>